<dbReference type="EMBL" id="ML978985">
    <property type="protein sequence ID" value="KAF1925311.1"/>
    <property type="molecule type" value="Genomic_DNA"/>
</dbReference>
<accession>A0A6A5RAQ8</accession>
<name>A0A6A5RAQ8_9PLEO</name>
<sequence>MYSPGTLFWARRGVRLISFHVGSTAARHCLAAAWNTGVDIRLGLGNDNHTLACGAHNERIGERLKLWVLDWLIRYAG</sequence>
<evidence type="ECO:0000313" key="2">
    <source>
        <dbReference type="Proteomes" id="UP000800082"/>
    </source>
</evidence>
<dbReference type="GeneID" id="54351254"/>
<proteinExistence type="predicted"/>
<dbReference type="RefSeq" id="XP_033445563.1">
    <property type="nucleotide sequence ID" value="XM_033593586.1"/>
</dbReference>
<gene>
    <name evidence="1" type="ORF">M421DRAFT_423863</name>
</gene>
<reference evidence="1" key="1">
    <citation type="journal article" date="2020" name="Stud. Mycol.">
        <title>101 Dothideomycetes genomes: a test case for predicting lifestyles and emergence of pathogens.</title>
        <authorList>
            <person name="Haridas S."/>
            <person name="Albert R."/>
            <person name="Binder M."/>
            <person name="Bloem J."/>
            <person name="Labutti K."/>
            <person name="Salamov A."/>
            <person name="Andreopoulos B."/>
            <person name="Baker S."/>
            <person name="Barry K."/>
            <person name="Bills G."/>
            <person name="Bluhm B."/>
            <person name="Cannon C."/>
            <person name="Castanera R."/>
            <person name="Culley D."/>
            <person name="Daum C."/>
            <person name="Ezra D."/>
            <person name="Gonzalez J."/>
            <person name="Henrissat B."/>
            <person name="Kuo A."/>
            <person name="Liang C."/>
            <person name="Lipzen A."/>
            <person name="Lutzoni F."/>
            <person name="Magnuson J."/>
            <person name="Mondo S."/>
            <person name="Nolan M."/>
            <person name="Ohm R."/>
            <person name="Pangilinan J."/>
            <person name="Park H.-J."/>
            <person name="Ramirez L."/>
            <person name="Alfaro M."/>
            <person name="Sun H."/>
            <person name="Tritt A."/>
            <person name="Yoshinaga Y."/>
            <person name="Zwiers L.-H."/>
            <person name="Turgeon B."/>
            <person name="Goodwin S."/>
            <person name="Spatafora J."/>
            <person name="Crous P."/>
            <person name="Grigoriev I."/>
        </authorList>
    </citation>
    <scope>NUCLEOTIDE SEQUENCE</scope>
    <source>
        <strain evidence="1">CBS 183.55</strain>
    </source>
</reference>
<dbReference type="AlphaFoldDB" id="A0A6A5RAQ8"/>
<organism evidence="1 2">
    <name type="scientific">Didymella exigua CBS 183.55</name>
    <dbReference type="NCBI Taxonomy" id="1150837"/>
    <lineage>
        <taxon>Eukaryota</taxon>
        <taxon>Fungi</taxon>
        <taxon>Dikarya</taxon>
        <taxon>Ascomycota</taxon>
        <taxon>Pezizomycotina</taxon>
        <taxon>Dothideomycetes</taxon>
        <taxon>Pleosporomycetidae</taxon>
        <taxon>Pleosporales</taxon>
        <taxon>Pleosporineae</taxon>
        <taxon>Didymellaceae</taxon>
        <taxon>Didymella</taxon>
    </lineage>
</organism>
<keyword evidence="2" id="KW-1185">Reference proteome</keyword>
<evidence type="ECO:0000313" key="1">
    <source>
        <dbReference type="EMBL" id="KAF1925311.1"/>
    </source>
</evidence>
<protein>
    <submittedName>
        <fullName evidence="1">Uncharacterized protein</fullName>
    </submittedName>
</protein>
<dbReference type="Proteomes" id="UP000800082">
    <property type="component" value="Unassembled WGS sequence"/>
</dbReference>